<keyword evidence="2" id="KW-0496">Mitochondrion</keyword>
<feature type="non-terminal residue" evidence="2">
    <location>
        <position position="1"/>
    </location>
</feature>
<evidence type="ECO:0000256" key="1">
    <source>
        <dbReference type="SAM" id="Phobius"/>
    </source>
</evidence>
<protein>
    <submittedName>
        <fullName evidence="2">Complete mitochondrial genome</fullName>
    </submittedName>
</protein>
<keyword evidence="3" id="KW-1185">Reference proteome</keyword>
<geneLocation type="mitochondrion" evidence="2"/>
<feature type="transmembrane region" description="Helical" evidence="1">
    <location>
        <begin position="20"/>
        <end position="41"/>
    </location>
</feature>
<evidence type="ECO:0000313" key="3">
    <source>
        <dbReference type="Proteomes" id="UP000001197"/>
    </source>
</evidence>
<dbReference type="AlphaFoldDB" id="Q02703"/>
<dbReference type="InParanoid" id="Q02703"/>
<evidence type="ECO:0000313" key="2">
    <source>
        <dbReference type="EMBL" id="CAA38843.1"/>
    </source>
</evidence>
<proteinExistence type="predicted"/>
<keyword evidence="1" id="KW-0472">Membrane</keyword>
<keyword evidence="1" id="KW-1133">Transmembrane helix</keyword>
<dbReference type="EMBL" id="X55026">
    <property type="protein sequence ID" value="CAA38843.1"/>
    <property type="molecule type" value="Genomic_DNA"/>
</dbReference>
<name>Q02703_PODAN</name>
<reference evidence="2 3" key="1">
    <citation type="journal article" date="1990" name="Curr. Genet.">
        <title>The complete DNA sequence of the mitochondrial genome of Podospora anserina.</title>
        <authorList>
            <person name="Cummings D.J."/>
            <person name="McNally K.L."/>
            <person name="Domenico J.M."/>
            <person name="Matsuura E.T."/>
        </authorList>
    </citation>
    <scope>NUCLEOTIDE SEQUENCE [LARGE SCALE GENOMIC DNA]</scope>
    <source>
        <strain evidence="3">s</strain>
    </source>
</reference>
<dbReference type="Proteomes" id="UP000001197">
    <property type="component" value="Mitochondrion"/>
</dbReference>
<keyword evidence="1" id="KW-0812">Transmembrane</keyword>
<sequence>LFLSGFINTFLKRRTVNKFTYFWLIMVRIWFIVSFWFRFSFKIWLSYNSFMRGATSKLFRLPSRRSFTPPRSGFLGCCASEEGIELVNCWIKYIWVHVSVRQQKYIALDIIIKGRISNININLLTKILKNLGR</sequence>
<accession>Q02703</accession>
<organism evidence="2 3">
    <name type="scientific">Podospora anserina (strain S / ATCC MYA-4624 / DSM 980 / FGSC 10383)</name>
    <name type="common">Pleurage anserina</name>
    <dbReference type="NCBI Taxonomy" id="515849"/>
    <lineage>
        <taxon>Eukaryota</taxon>
        <taxon>Fungi</taxon>
        <taxon>Dikarya</taxon>
        <taxon>Ascomycota</taxon>
        <taxon>Pezizomycotina</taxon>
        <taxon>Sordariomycetes</taxon>
        <taxon>Sordariomycetidae</taxon>
        <taxon>Sordariales</taxon>
        <taxon>Podosporaceae</taxon>
        <taxon>Podospora</taxon>
        <taxon>Podospora anserina</taxon>
    </lineage>
</organism>